<keyword evidence="3" id="KW-1185">Reference proteome</keyword>
<organism evidence="2 3">
    <name type="scientific">Ramazzottius varieornatus</name>
    <name type="common">Water bear</name>
    <name type="synonym">Tardigrade</name>
    <dbReference type="NCBI Taxonomy" id="947166"/>
    <lineage>
        <taxon>Eukaryota</taxon>
        <taxon>Metazoa</taxon>
        <taxon>Ecdysozoa</taxon>
        <taxon>Tardigrada</taxon>
        <taxon>Eutardigrada</taxon>
        <taxon>Parachela</taxon>
        <taxon>Hypsibioidea</taxon>
        <taxon>Ramazzottiidae</taxon>
        <taxon>Ramazzottius</taxon>
    </lineage>
</organism>
<reference evidence="2 3" key="1">
    <citation type="journal article" date="2016" name="Nat. Commun.">
        <title>Extremotolerant tardigrade genome and improved radiotolerance of human cultured cells by tardigrade-unique protein.</title>
        <authorList>
            <person name="Hashimoto T."/>
            <person name="Horikawa D.D."/>
            <person name="Saito Y."/>
            <person name="Kuwahara H."/>
            <person name="Kozuka-Hata H."/>
            <person name="Shin-I T."/>
            <person name="Minakuchi Y."/>
            <person name="Ohishi K."/>
            <person name="Motoyama A."/>
            <person name="Aizu T."/>
            <person name="Enomoto A."/>
            <person name="Kondo K."/>
            <person name="Tanaka S."/>
            <person name="Hara Y."/>
            <person name="Koshikawa S."/>
            <person name="Sagara H."/>
            <person name="Miura T."/>
            <person name="Yokobori S."/>
            <person name="Miyagawa K."/>
            <person name="Suzuki Y."/>
            <person name="Kubo T."/>
            <person name="Oyama M."/>
            <person name="Kohara Y."/>
            <person name="Fujiyama A."/>
            <person name="Arakawa K."/>
            <person name="Katayama T."/>
            <person name="Toyoda A."/>
            <person name="Kunieda T."/>
        </authorList>
    </citation>
    <scope>NUCLEOTIDE SEQUENCE [LARGE SCALE GENOMIC DNA]</scope>
    <source>
        <strain evidence="2 3">YOKOZUNA-1</strain>
    </source>
</reference>
<dbReference type="Proteomes" id="UP000186922">
    <property type="component" value="Unassembled WGS sequence"/>
</dbReference>
<sequence>MANSRPQSPHGAMPPVASDSPSGRHRYGTKNPAGPDDSQVLTALPEVPLAKRLRSALKDVRRAVSVDRALELFAAPGREDRQGSPSRLENEPEDWKVDLEDWKDRELVRNYFACRIDQEDRKEERNTKGARMLVAKLDLVDTTS</sequence>
<dbReference type="EMBL" id="BDGG01000003">
    <property type="protein sequence ID" value="GAU95072.1"/>
    <property type="molecule type" value="Genomic_DNA"/>
</dbReference>
<evidence type="ECO:0000313" key="3">
    <source>
        <dbReference type="Proteomes" id="UP000186922"/>
    </source>
</evidence>
<dbReference type="AlphaFoldDB" id="A0A1D1V512"/>
<gene>
    <name evidence="2" type="primary">RvY_06750-1</name>
    <name evidence="2" type="synonym">RvY_06750.1</name>
    <name evidence="2" type="ORF">RvY_06750</name>
</gene>
<feature type="region of interest" description="Disordered" evidence="1">
    <location>
        <begin position="73"/>
        <end position="92"/>
    </location>
</feature>
<protein>
    <submittedName>
        <fullName evidence="2">Uncharacterized protein</fullName>
    </submittedName>
</protein>
<evidence type="ECO:0000256" key="1">
    <source>
        <dbReference type="SAM" id="MobiDB-lite"/>
    </source>
</evidence>
<proteinExistence type="predicted"/>
<feature type="compositionally biased region" description="Basic and acidic residues" evidence="1">
    <location>
        <begin position="77"/>
        <end position="92"/>
    </location>
</feature>
<evidence type="ECO:0000313" key="2">
    <source>
        <dbReference type="EMBL" id="GAU95072.1"/>
    </source>
</evidence>
<name>A0A1D1V512_RAMVA</name>
<comment type="caution">
    <text evidence="2">The sequence shown here is derived from an EMBL/GenBank/DDBJ whole genome shotgun (WGS) entry which is preliminary data.</text>
</comment>
<feature type="region of interest" description="Disordered" evidence="1">
    <location>
        <begin position="1"/>
        <end position="40"/>
    </location>
</feature>
<accession>A0A1D1V512</accession>